<comment type="function">
    <text evidence="2">RNA-binding nucleolar protein required for pre-rRNA processing. Involved in production of 18S rRNA and assembly of small ribosomal subunit.</text>
</comment>
<feature type="repeat" description="Pumilio" evidence="3">
    <location>
        <begin position="701"/>
        <end position="736"/>
    </location>
</feature>
<dbReference type="Proteomes" id="UP000799750">
    <property type="component" value="Unassembled WGS sequence"/>
</dbReference>
<dbReference type="CDD" id="cd07920">
    <property type="entry name" value="Pumilio"/>
    <property type="match status" value="1"/>
</dbReference>
<evidence type="ECO:0000256" key="2">
    <source>
        <dbReference type="ARBA" id="ARBA00024893"/>
    </source>
</evidence>
<dbReference type="GO" id="GO:0005737">
    <property type="term" value="C:cytoplasm"/>
    <property type="evidence" value="ECO:0007669"/>
    <property type="project" value="TreeGrafter"/>
</dbReference>
<feature type="compositionally biased region" description="Low complexity" evidence="4">
    <location>
        <begin position="204"/>
        <end position="225"/>
    </location>
</feature>
<keyword evidence="7" id="KW-1185">Reference proteome</keyword>
<dbReference type="InterPro" id="IPR033133">
    <property type="entry name" value="PUM-HD"/>
</dbReference>
<dbReference type="InterPro" id="IPR016024">
    <property type="entry name" value="ARM-type_fold"/>
</dbReference>
<gene>
    <name evidence="6" type="ORF">BU16DRAFT_594691</name>
</gene>
<feature type="region of interest" description="Disordered" evidence="4">
    <location>
        <begin position="134"/>
        <end position="181"/>
    </location>
</feature>
<evidence type="ECO:0000313" key="7">
    <source>
        <dbReference type="Proteomes" id="UP000799750"/>
    </source>
</evidence>
<dbReference type="InterPro" id="IPR011989">
    <property type="entry name" value="ARM-like"/>
</dbReference>
<feature type="compositionally biased region" description="Polar residues" evidence="4">
    <location>
        <begin position="143"/>
        <end position="154"/>
    </location>
</feature>
<dbReference type="PANTHER" id="PTHR12537">
    <property type="entry name" value="RNA BINDING PROTEIN PUMILIO-RELATED"/>
    <property type="match status" value="1"/>
</dbReference>
<evidence type="ECO:0000259" key="5">
    <source>
        <dbReference type="PROSITE" id="PS50303"/>
    </source>
</evidence>
<dbReference type="PANTHER" id="PTHR12537:SF13">
    <property type="entry name" value="PUMILIO HOMOLOGY DOMAIN FAMILY MEMBER 4"/>
    <property type="match status" value="1"/>
</dbReference>
<name>A0A6A6QGV0_9PEZI</name>
<feature type="region of interest" description="Disordered" evidence="4">
    <location>
        <begin position="1"/>
        <end position="48"/>
    </location>
</feature>
<dbReference type="GO" id="GO:0010608">
    <property type="term" value="P:post-transcriptional regulation of gene expression"/>
    <property type="evidence" value="ECO:0007669"/>
    <property type="project" value="TreeGrafter"/>
</dbReference>
<evidence type="ECO:0000256" key="4">
    <source>
        <dbReference type="SAM" id="MobiDB-lite"/>
    </source>
</evidence>
<dbReference type="OrthoDB" id="668540at2759"/>
<feature type="compositionally biased region" description="Low complexity" evidence="4">
    <location>
        <begin position="428"/>
        <end position="439"/>
    </location>
</feature>
<dbReference type="Pfam" id="PF00806">
    <property type="entry name" value="PUF"/>
    <property type="match status" value="8"/>
</dbReference>
<feature type="repeat" description="Pumilio" evidence="3">
    <location>
        <begin position="846"/>
        <end position="881"/>
    </location>
</feature>
<dbReference type="InterPro" id="IPR033712">
    <property type="entry name" value="Pumilio_RNA-bd"/>
</dbReference>
<feature type="repeat" description="Pumilio" evidence="3">
    <location>
        <begin position="882"/>
        <end position="917"/>
    </location>
</feature>
<feature type="repeat" description="Pumilio" evidence="3">
    <location>
        <begin position="774"/>
        <end position="809"/>
    </location>
</feature>
<evidence type="ECO:0000256" key="1">
    <source>
        <dbReference type="ARBA" id="ARBA00022737"/>
    </source>
</evidence>
<feature type="region of interest" description="Disordered" evidence="4">
    <location>
        <begin position="1038"/>
        <end position="1077"/>
    </location>
</feature>
<feature type="repeat" description="Pumilio" evidence="3">
    <location>
        <begin position="810"/>
        <end position="845"/>
    </location>
</feature>
<feature type="compositionally biased region" description="Polar residues" evidence="4">
    <location>
        <begin position="167"/>
        <end position="181"/>
    </location>
</feature>
<dbReference type="EMBL" id="MU004195">
    <property type="protein sequence ID" value="KAF2491645.1"/>
    <property type="molecule type" value="Genomic_DNA"/>
</dbReference>
<dbReference type="SMART" id="SM00025">
    <property type="entry name" value="Pumilio"/>
    <property type="match status" value="8"/>
</dbReference>
<sequence>MAFSTGLGDRQDDLRFRNPQSPRDDSSFPPITSPLRGVGSQLQGHNAQQVNDARATLHRRFTTNTVPTLQSTPLSPIGQQRRQAAEPAEFTTATYHKLQVIEKKKLEFEYLREQRRRFDAEMALYENRLNADSDEVTREMGRSSFSGQGHQSEPTTPPEFHDHGFPTQFSRPGSNRFSLNSTLNGALNGALNGFTAPTGMANRQSRSGSAQTTATSTSSLLPSKSMPGSRRNSDEENEDRYDHARYMSMMSPPPPRSSNVRDSLNRLSMPVTSQEQRGLQGNMQADLPGLNHVLGQVDTTNFLFRDEDGHDRNGLRSVTSPESTFLKQMDHDQTKFPVMLRGEHGKYALDLATSQQSSSDSRDNGWNAPSTTHRHHSQLSLPVNTFSRTTQPEEYELGNGAFGEVAQQTTPKKSVNRHSMESKFSPYSSTESQRSSFQSITTNGASTNGLPKLQASYSTNDIPTLKNGNGNNGLSNGSGAFNTHAEQHLHNHNASLGRLPNHRQSQDYGNGRVQEQELTLQSPYRQQPRSNLHASAAPFNAPITSSPSVSTMTTLNAITSPVSQYNTPSAYGGYGSYNNGSNGMPNGMNMLNMGFQGMQLGAPQMNYQPGMYQQGPYNQYGPGPQSYQHHYGPQGRFQDSQARVIQNRRMQNDQNRFAHLDLKTMSGHEIHQLCKDQHGCRFLQKQLEGKNPEHLEIIFRETNPFVIELMTDPFGNYLCQKLLEYTNDEQRTVLVKNAAPSIVQIALNQHGTRALQKMIEFISTREQIDVIIKHLSGRVVHLIQDLNGNHVIQKCLNHLKAADAQFIFDAVGEHCIIVGTHRHGCCVLQRCIDHASGLQKVKLVRQITANSIALVQDPFGNYVVQYILDLNEADFTQPLCLGFRGQVAPLSKQKFSSNVIEKCIRVADPETKRIMIDELLDPNELEKLLRDNFANYVVQTALEYAPHDQTIQLVDAIRPYLALIRQTPYGRRIQSKVQEREIALGRVSGHTSGQVSPHSIAASQSPPAFTGQHSAVSSYYSPPPMYATAGNAYGANIVSPQPHRLSNPPLPSHLQNTVHQGYYGSGQGSSSSQQSFF</sequence>
<feature type="region of interest" description="Disordered" evidence="4">
    <location>
        <begin position="194"/>
        <end position="239"/>
    </location>
</feature>
<feature type="compositionally biased region" description="Polar residues" evidence="4">
    <location>
        <begin position="440"/>
        <end position="462"/>
    </location>
</feature>
<evidence type="ECO:0000313" key="6">
    <source>
        <dbReference type="EMBL" id="KAF2491645.1"/>
    </source>
</evidence>
<proteinExistence type="predicted"/>
<protein>
    <submittedName>
        <fullName evidence="6">ARM repeat-containing protein</fullName>
    </submittedName>
</protein>
<reference evidence="6" key="1">
    <citation type="journal article" date="2020" name="Stud. Mycol.">
        <title>101 Dothideomycetes genomes: a test case for predicting lifestyles and emergence of pathogens.</title>
        <authorList>
            <person name="Haridas S."/>
            <person name="Albert R."/>
            <person name="Binder M."/>
            <person name="Bloem J."/>
            <person name="Labutti K."/>
            <person name="Salamov A."/>
            <person name="Andreopoulos B."/>
            <person name="Baker S."/>
            <person name="Barry K."/>
            <person name="Bills G."/>
            <person name="Bluhm B."/>
            <person name="Cannon C."/>
            <person name="Castanera R."/>
            <person name="Culley D."/>
            <person name="Daum C."/>
            <person name="Ezra D."/>
            <person name="Gonzalez J."/>
            <person name="Henrissat B."/>
            <person name="Kuo A."/>
            <person name="Liang C."/>
            <person name="Lipzen A."/>
            <person name="Lutzoni F."/>
            <person name="Magnuson J."/>
            <person name="Mondo S."/>
            <person name="Nolan M."/>
            <person name="Ohm R."/>
            <person name="Pangilinan J."/>
            <person name="Park H.-J."/>
            <person name="Ramirez L."/>
            <person name="Alfaro M."/>
            <person name="Sun H."/>
            <person name="Tritt A."/>
            <person name="Yoshinaga Y."/>
            <person name="Zwiers L.-H."/>
            <person name="Turgeon B."/>
            <person name="Goodwin S."/>
            <person name="Spatafora J."/>
            <person name="Crous P."/>
            <person name="Grigoriev I."/>
        </authorList>
    </citation>
    <scope>NUCLEOTIDE SEQUENCE</scope>
    <source>
        <strain evidence="6">CBS 269.34</strain>
    </source>
</reference>
<feature type="compositionally biased region" description="Low complexity" evidence="4">
    <location>
        <begin position="467"/>
        <end position="479"/>
    </location>
</feature>
<feature type="repeat" description="Pumilio" evidence="3">
    <location>
        <begin position="664"/>
        <end position="700"/>
    </location>
</feature>
<organism evidence="6 7">
    <name type="scientific">Lophium mytilinum</name>
    <dbReference type="NCBI Taxonomy" id="390894"/>
    <lineage>
        <taxon>Eukaryota</taxon>
        <taxon>Fungi</taxon>
        <taxon>Dikarya</taxon>
        <taxon>Ascomycota</taxon>
        <taxon>Pezizomycotina</taxon>
        <taxon>Dothideomycetes</taxon>
        <taxon>Pleosporomycetidae</taxon>
        <taxon>Mytilinidiales</taxon>
        <taxon>Mytilinidiaceae</taxon>
        <taxon>Lophium</taxon>
    </lineage>
</organism>
<dbReference type="FunFam" id="1.25.10.10:FF:000237">
    <property type="entry name" value="Pumilio homolog 9"/>
    <property type="match status" value="1"/>
</dbReference>
<feature type="compositionally biased region" description="Basic and acidic residues" evidence="4">
    <location>
        <begin position="9"/>
        <end position="26"/>
    </location>
</feature>
<feature type="region of interest" description="Disordered" evidence="4">
    <location>
        <begin position="352"/>
        <end position="383"/>
    </location>
</feature>
<dbReference type="Gene3D" id="1.25.10.10">
    <property type="entry name" value="Leucine-rich Repeat Variant"/>
    <property type="match status" value="1"/>
</dbReference>
<dbReference type="SUPFAM" id="SSF48371">
    <property type="entry name" value="ARM repeat"/>
    <property type="match status" value="1"/>
</dbReference>
<feature type="repeat" description="Pumilio" evidence="3">
    <location>
        <begin position="737"/>
        <end position="773"/>
    </location>
</feature>
<feature type="region of interest" description="Disordered" evidence="4">
    <location>
        <begin position="989"/>
        <end position="1014"/>
    </location>
</feature>
<keyword evidence="1" id="KW-0677">Repeat</keyword>
<dbReference type="PROSITE" id="PS50302">
    <property type="entry name" value="PUM"/>
    <property type="match status" value="8"/>
</dbReference>
<feature type="repeat" description="Pumilio" evidence="3">
    <location>
        <begin position="918"/>
        <end position="955"/>
    </location>
</feature>
<feature type="region of interest" description="Disordered" evidence="4">
    <location>
        <begin position="398"/>
        <end position="482"/>
    </location>
</feature>
<dbReference type="AlphaFoldDB" id="A0A6A6QGV0"/>
<dbReference type="PROSITE" id="PS50303">
    <property type="entry name" value="PUM_HD"/>
    <property type="match status" value="1"/>
</dbReference>
<dbReference type="GO" id="GO:0003729">
    <property type="term" value="F:mRNA binding"/>
    <property type="evidence" value="ECO:0007669"/>
    <property type="project" value="TreeGrafter"/>
</dbReference>
<feature type="domain" description="PUM-HD" evidence="5">
    <location>
        <begin position="640"/>
        <end position="981"/>
    </location>
</feature>
<accession>A0A6A6QGV0</accession>
<dbReference type="InterPro" id="IPR001313">
    <property type="entry name" value="Pumilio_RNA-bd_rpt"/>
</dbReference>
<feature type="compositionally biased region" description="Low complexity" evidence="4">
    <location>
        <begin position="1068"/>
        <end position="1077"/>
    </location>
</feature>
<evidence type="ECO:0000256" key="3">
    <source>
        <dbReference type="PROSITE-ProRule" id="PRU00317"/>
    </source>
</evidence>